<evidence type="ECO:0000313" key="2">
    <source>
        <dbReference type="Proteomes" id="UP000292702"/>
    </source>
</evidence>
<protein>
    <submittedName>
        <fullName evidence="1">Uncharacterized protein</fullName>
    </submittedName>
</protein>
<reference evidence="1 2" key="1">
    <citation type="submission" date="2018-11" db="EMBL/GenBank/DDBJ databases">
        <title>Genome assembly of Steccherinum ochraceum LE-BIN_3174, the white-rot fungus of the Steccherinaceae family (The Residual Polyporoid clade, Polyporales, Basidiomycota).</title>
        <authorList>
            <person name="Fedorova T.V."/>
            <person name="Glazunova O.A."/>
            <person name="Landesman E.O."/>
            <person name="Moiseenko K.V."/>
            <person name="Psurtseva N.V."/>
            <person name="Savinova O.S."/>
            <person name="Shakhova N.V."/>
            <person name="Tyazhelova T.V."/>
            <person name="Vasina D.V."/>
        </authorList>
    </citation>
    <scope>NUCLEOTIDE SEQUENCE [LARGE SCALE GENOMIC DNA]</scope>
    <source>
        <strain evidence="1 2">LE-BIN_3174</strain>
    </source>
</reference>
<organism evidence="1 2">
    <name type="scientific">Steccherinum ochraceum</name>
    <dbReference type="NCBI Taxonomy" id="92696"/>
    <lineage>
        <taxon>Eukaryota</taxon>
        <taxon>Fungi</taxon>
        <taxon>Dikarya</taxon>
        <taxon>Basidiomycota</taxon>
        <taxon>Agaricomycotina</taxon>
        <taxon>Agaricomycetes</taxon>
        <taxon>Polyporales</taxon>
        <taxon>Steccherinaceae</taxon>
        <taxon>Steccherinum</taxon>
    </lineage>
</organism>
<dbReference type="Proteomes" id="UP000292702">
    <property type="component" value="Unassembled WGS sequence"/>
</dbReference>
<comment type="caution">
    <text evidence="1">The sequence shown here is derived from an EMBL/GenBank/DDBJ whole genome shotgun (WGS) entry which is preliminary data.</text>
</comment>
<name>A0A4R0R881_9APHY</name>
<proteinExistence type="predicted"/>
<accession>A0A4R0R881</accession>
<gene>
    <name evidence="1" type="ORF">EIP91_004741</name>
</gene>
<keyword evidence="2" id="KW-1185">Reference proteome</keyword>
<evidence type="ECO:0000313" key="1">
    <source>
        <dbReference type="EMBL" id="TCD63931.1"/>
    </source>
</evidence>
<dbReference type="EMBL" id="RWJN01000265">
    <property type="protein sequence ID" value="TCD63931.1"/>
    <property type="molecule type" value="Genomic_DNA"/>
</dbReference>
<sequence length="167" mass="19533">MDSVTTRLMELESLVREEGYFWPTYVEMDPVGTIQSPADILQSRKEEVMFGFPLPSEWLRKQRDTADSTIPLHHVQSDIQVWFPFIMNTLFPDWPQGLVKCTLAWTGSRNDPTRAKCFFLRVGRHESPPKDVLERMQEVLAEKFGIVEKPGWYRDALPEKRIVWGSY</sequence>
<dbReference type="AlphaFoldDB" id="A0A4R0R881"/>